<name>X6LZX0_RETFI</name>
<dbReference type="SUPFAM" id="SSF54197">
    <property type="entry name" value="HIT-like"/>
    <property type="match status" value="1"/>
</dbReference>
<evidence type="ECO:0000259" key="1">
    <source>
        <dbReference type="Pfam" id="PF01230"/>
    </source>
</evidence>
<keyword evidence="3" id="KW-1185">Reference proteome</keyword>
<dbReference type="AlphaFoldDB" id="X6LZX0"/>
<evidence type="ECO:0000313" key="2">
    <source>
        <dbReference type="EMBL" id="ETO06290.1"/>
    </source>
</evidence>
<evidence type="ECO:0000313" key="3">
    <source>
        <dbReference type="Proteomes" id="UP000023152"/>
    </source>
</evidence>
<comment type="caution">
    <text evidence="2">The sequence shown here is derived from an EMBL/GenBank/DDBJ whole genome shotgun (WGS) entry which is preliminary data.</text>
</comment>
<dbReference type="EMBL" id="ASPP01027279">
    <property type="protein sequence ID" value="ETO06290.1"/>
    <property type="molecule type" value="Genomic_DNA"/>
</dbReference>
<dbReference type="Proteomes" id="UP000023152">
    <property type="component" value="Unassembled WGS sequence"/>
</dbReference>
<dbReference type="GO" id="GO:0003824">
    <property type="term" value="F:catalytic activity"/>
    <property type="evidence" value="ECO:0007669"/>
    <property type="project" value="InterPro"/>
</dbReference>
<dbReference type="OrthoDB" id="680339at2759"/>
<dbReference type="InterPro" id="IPR011146">
    <property type="entry name" value="HIT-like"/>
</dbReference>
<protein>
    <recommendedName>
        <fullName evidence="1">HIT domain-containing protein</fullName>
    </recommendedName>
</protein>
<gene>
    <name evidence="2" type="ORF">RFI_31105</name>
</gene>
<proteinExistence type="predicted"/>
<feature type="domain" description="HIT" evidence="1">
    <location>
        <begin position="38"/>
        <end position="92"/>
    </location>
</feature>
<dbReference type="Pfam" id="PF01230">
    <property type="entry name" value="HIT"/>
    <property type="match status" value="1"/>
</dbReference>
<dbReference type="InterPro" id="IPR036265">
    <property type="entry name" value="HIT-like_sf"/>
</dbReference>
<dbReference type="PANTHER" id="PTHR46243">
    <property type="entry name" value="BIS(5'-ADENOSYL)-TRIPHOSPHATASE"/>
    <property type="match status" value="1"/>
</dbReference>
<sequence length="169" mass="19531">MALEKNSQCKNSNITTKISENFPLVMSKNHGDEGNRGKNEGHVLVITQRKVERMKDLTPEELSDMWLLAQQVSVILEQQYNASSATFAIQDDIKMILNRMTKYILRYVFLLFDTVLQNAPLVGNSQLEKDSKHGKKLDLDDKTRKVQSFEEMAKESQTYREALEKYLKD</sequence>
<accession>X6LZX0</accession>
<dbReference type="PANTHER" id="PTHR46243:SF1">
    <property type="entry name" value="BIS(5'-ADENOSYL)-TRIPHOSPHATASE"/>
    <property type="match status" value="1"/>
</dbReference>
<dbReference type="Gene3D" id="3.30.428.10">
    <property type="entry name" value="HIT-like"/>
    <property type="match status" value="1"/>
</dbReference>
<dbReference type="InterPro" id="IPR051884">
    <property type="entry name" value="Bis(5'-adenosyl)-TPase_reg"/>
</dbReference>
<organism evidence="2 3">
    <name type="scientific">Reticulomyxa filosa</name>
    <dbReference type="NCBI Taxonomy" id="46433"/>
    <lineage>
        <taxon>Eukaryota</taxon>
        <taxon>Sar</taxon>
        <taxon>Rhizaria</taxon>
        <taxon>Retaria</taxon>
        <taxon>Foraminifera</taxon>
        <taxon>Monothalamids</taxon>
        <taxon>Reticulomyxidae</taxon>
        <taxon>Reticulomyxa</taxon>
    </lineage>
</organism>
<reference evidence="2 3" key="1">
    <citation type="journal article" date="2013" name="Curr. Biol.">
        <title>The Genome of the Foraminiferan Reticulomyxa filosa.</title>
        <authorList>
            <person name="Glockner G."/>
            <person name="Hulsmann N."/>
            <person name="Schleicher M."/>
            <person name="Noegel A.A."/>
            <person name="Eichinger L."/>
            <person name="Gallinger C."/>
            <person name="Pawlowski J."/>
            <person name="Sierra R."/>
            <person name="Euteneuer U."/>
            <person name="Pillet L."/>
            <person name="Moustafa A."/>
            <person name="Platzer M."/>
            <person name="Groth M."/>
            <person name="Szafranski K."/>
            <person name="Schliwa M."/>
        </authorList>
    </citation>
    <scope>NUCLEOTIDE SEQUENCE [LARGE SCALE GENOMIC DNA]</scope>
</reference>